<dbReference type="Gene3D" id="3.30.420.10">
    <property type="entry name" value="Ribonuclease H-like superfamily/Ribonuclease H"/>
    <property type="match status" value="1"/>
</dbReference>
<feature type="compositionally biased region" description="Basic residues" evidence="1">
    <location>
        <begin position="78"/>
        <end position="89"/>
    </location>
</feature>
<gene>
    <name evidence="3" type="ORF">SLS62_005130</name>
</gene>
<sequence>MAVSEVLRDLLEDVIDESKTAPELAEQPTGETHLDSRDSNSHDNSNDADNNYRENLRGTVSSTGYSDSEQECTPSEHGRRRTQVKPKPRKSSDSSIETREGIREDIRGRSKSPKIVFRERTNANSFAAEAAEAAKPTQLMVDRMVIYANAVSEDKGGIRGVGITYKCFPGEAKDLNWNDESYGILGAHNIDITEMLAIGCALKTAIREAPSYVSRLATAGSHNSNFGVVIFTESQAALQSIQRHFGSDGRPSVREAFLYSQSSAEIPGLLENLGESGALVELHWVPGQSGVVGNIRAHRLASDAAEAVKPILPYHGVTADGRDFEVIPVEEMVRERANKETEQARARVRSVIETQSSEYFRDHHQRATTPEELLLLLDQIKSAVEGTIIQQHQEARQLRLTELNRGAGAIDSPTTLEIPTPTTMITDQQLYSEPLDSEPISSVISESTETEAEEDIASPEPESPGRTVSGTTMVATSSESTTLSDRPESTTSKPGNKGKPIITRFKLKNTFRKVSGSFQRLAHGREGRVG</sequence>
<keyword evidence="4" id="KW-1185">Reference proteome</keyword>
<feature type="compositionally biased region" description="Acidic residues" evidence="1">
    <location>
        <begin position="448"/>
        <end position="457"/>
    </location>
</feature>
<name>A0AAN9UT94_9PEZI</name>
<dbReference type="PROSITE" id="PS50879">
    <property type="entry name" value="RNASE_H_1"/>
    <property type="match status" value="1"/>
</dbReference>
<protein>
    <recommendedName>
        <fullName evidence="2">RNase H type-1 domain-containing protein</fullName>
    </recommendedName>
</protein>
<evidence type="ECO:0000256" key="1">
    <source>
        <dbReference type="SAM" id="MobiDB-lite"/>
    </source>
</evidence>
<evidence type="ECO:0000313" key="4">
    <source>
        <dbReference type="Proteomes" id="UP001320420"/>
    </source>
</evidence>
<feature type="compositionally biased region" description="Polar residues" evidence="1">
    <location>
        <begin position="58"/>
        <end position="73"/>
    </location>
</feature>
<dbReference type="Proteomes" id="UP001320420">
    <property type="component" value="Unassembled WGS sequence"/>
</dbReference>
<feature type="compositionally biased region" description="Polar residues" evidence="1">
    <location>
        <begin position="466"/>
        <end position="494"/>
    </location>
</feature>
<organism evidence="3 4">
    <name type="scientific">Diatrype stigma</name>
    <dbReference type="NCBI Taxonomy" id="117547"/>
    <lineage>
        <taxon>Eukaryota</taxon>
        <taxon>Fungi</taxon>
        <taxon>Dikarya</taxon>
        <taxon>Ascomycota</taxon>
        <taxon>Pezizomycotina</taxon>
        <taxon>Sordariomycetes</taxon>
        <taxon>Xylariomycetidae</taxon>
        <taxon>Xylariales</taxon>
        <taxon>Diatrypaceae</taxon>
        <taxon>Diatrype</taxon>
    </lineage>
</organism>
<dbReference type="SUPFAM" id="SSF53098">
    <property type="entry name" value="Ribonuclease H-like"/>
    <property type="match status" value="1"/>
</dbReference>
<dbReference type="InterPro" id="IPR036397">
    <property type="entry name" value="RNaseH_sf"/>
</dbReference>
<dbReference type="EMBL" id="JAKJXP020000033">
    <property type="protein sequence ID" value="KAK7752971.1"/>
    <property type="molecule type" value="Genomic_DNA"/>
</dbReference>
<comment type="caution">
    <text evidence="3">The sequence shown here is derived from an EMBL/GenBank/DDBJ whole genome shotgun (WGS) entry which is preliminary data.</text>
</comment>
<reference evidence="3 4" key="1">
    <citation type="submission" date="2024-02" db="EMBL/GenBank/DDBJ databases">
        <title>De novo assembly and annotation of 12 fungi associated with fruit tree decline syndrome in Ontario, Canada.</title>
        <authorList>
            <person name="Sulman M."/>
            <person name="Ellouze W."/>
            <person name="Ilyukhin E."/>
        </authorList>
    </citation>
    <scope>NUCLEOTIDE SEQUENCE [LARGE SCALE GENOMIC DNA]</scope>
    <source>
        <strain evidence="3 4">M11/M66-122</strain>
    </source>
</reference>
<feature type="region of interest" description="Disordered" evidence="1">
    <location>
        <begin position="14"/>
        <end position="105"/>
    </location>
</feature>
<feature type="domain" description="RNase H type-1" evidence="2">
    <location>
        <begin position="140"/>
        <end position="306"/>
    </location>
</feature>
<feature type="region of interest" description="Disordered" evidence="1">
    <location>
        <begin position="444"/>
        <end position="504"/>
    </location>
</feature>
<dbReference type="InterPro" id="IPR002156">
    <property type="entry name" value="RNaseH_domain"/>
</dbReference>
<dbReference type="InterPro" id="IPR012337">
    <property type="entry name" value="RNaseH-like_sf"/>
</dbReference>
<proteinExistence type="predicted"/>
<feature type="compositionally biased region" description="Basic and acidic residues" evidence="1">
    <location>
        <begin position="90"/>
        <end position="105"/>
    </location>
</feature>
<accession>A0AAN9UT94</accession>
<feature type="compositionally biased region" description="Basic and acidic residues" evidence="1">
    <location>
        <begin position="32"/>
        <end position="56"/>
    </location>
</feature>
<evidence type="ECO:0000259" key="2">
    <source>
        <dbReference type="PROSITE" id="PS50879"/>
    </source>
</evidence>
<evidence type="ECO:0000313" key="3">
    <source>
        <dbReference type="EMBL" id="KAK7752971.1"/>
    </source>
</evidence>
<dbReference type="GO" id="GO:0004523">
    <property type="term" value="F:RNA-DNA hybrid ribonuclease activity"/>
    <property type="evidence" value="ECO:0007669"/>
    <property type="project" value="InterPro"/>
</dbReference>
<dbReference type="AlphaFoldDB" id="A0AAN9UT94"/>
<dbReference type="GO" id="GO:0003676">
    <property type="term" value="F:nucleic acid binding"/>
    <property type="evidence" value="ECO:0007669"/>
    <property type="project" value="InterPro"/>
</dbReference>